<gene>
    <name evidence="1" type="ordered locus">FP2186</name>
</gene>
<dbReference type="KEGG" id="fps:FP2186"/>
<organism evidence="1 2">
    <name type="scientific">Flavobacterium psychrophilum (strain ATCC 49511 / DSM 21280 / CIP 103535 / JIP02/86)</name>
    <dbReference type="NCBI Taxonomy" id="402612"/>
    <lineage>
        <taxon>Bacteria</taxon>
        <taxon>Pseudomonadati</taxon>
        <taxon>Bacteroidota</taxon>
        <taxon>Flavobacteriia</taxon>
        <taxon>Flavobacteriales</taxon>
        <taxon>Flavobacteriaceae</taxon>
        <taxon>Flavobacterium</taxon>
    </lineage>
</organism>
<dbReference type="EnsemblBacteria" id="CAL44247">
    <property type="protein sequence ID" value="CAL44247"/>
    <property type="gene ID" value="FP2186"/>
</dbReference>
<dbReference type="EMBL" id="AM398681">
    <property type="protein sequence ID" value="CAL44247.1"/>
    <property type="molecule type" value="Genomic_DNA"/>
</dbReference>
<dbReference type="PROSITE" id="PS51257">
    <property type="entry name" value="PROKAR_LIPOPROTEIN"/>
    <property type="match status" value="1"/>
</dbReference>
<evidence type="ECO:0000313" key="1">
    <source>
        <dbReference type="EMBL" id="CAL44247.1"/>
    </source>
</evidence>
<dbReference type="STRING" id="402612.FP2186"/>
<dbReference type="GeneID" id="66551621"/>
<proteinExistence type="predicted"/>
<dbReference type="AlphaFoldDB" id="A6H1M3"/>
<accession>A6H1M3</accession>
<keyword evidence="2" id="KW-1185">Reference proteome</keyword>
<reference evidence="1 2" key="1">
    <citation type="journal article" date="2007" name="Nat. Biotechnol.">
        <title>Complete genome sequence of the fish pathogen Flavobacterium psychrophilum.</title>
        <authorList>
            <person name="Duchaud E."/>
            <person name="Boussaha M."/>
            <person name="Loux V."/>
            <person name="Bernardet J.F."/>
            <person name="Michel C."/>
            <person name="Kerouault B."/>
            <person name="Mondot S."/>
            <person name="Nicolas P."/>
            <person name="Bossy R."/>
            <person name="Caron C."/>
            <person name="Bessieres P."/>
            <person name="Gibrat J.F."/>
            <person name="Claverol S."/>
            <person name="Dumetz F."/>
            <person name="Le Henaff M."/>
            <person name="Benmansour A."/>
        </authorList>
    </citation>
    <scope>NUCLEOTIDE SEQUENCE [LARGE SCALE GENOMIC DNA]</scope>
    <source>
        <strain evidence="2">ATCC 49511 / DSM 21280 / CIP 103535 / JIP02/86</strain>
    </source>
</reference>
<evidence type="ECO:0000313" key="2">
    <source>
        <dbReference type="Proteomes" id="UP000006394"/>
    </source>
</evidence>
<protein>
    <submittedName>
        <fullName evidence="1">Uncharacterized protein</fullName>
    </submittedName>
</protein>
<dbReference type="SUPFAM" id="SSF53474">
    <property type="entry name" value="alpha/beta-Hydrolases"/>
    <property type="match status" value="1"/>
</dbReference>
<sequence>MKKLKYILLFILSLNLIISCGKSKNEIEKKIEEKNYIFFLHNKFVEENDIEVEHPEYGKAEYSEIIKEFEKDDFIVLSEKRKKNTDTKLYAEKIVSQIDSLLKIGVKANHISVIGISKGGYIAQYVSTIISNPNLNFVFIGCFQESDIENYPEINYCGNILTIYEKSDFYGVSAIKRKTTSKLNINKFKELELNTNLKHGFLFKPLKEWIEPSKMWAKRNYKLEVNKKPNG</sequence>
<name>A6H1M3_FLAPJ</name>
<dbReference type="RefSeq" id="WP_011964282.1">
    <property type="nucleotide sequence ID" value="NC_009613.3"/>
</dbReference>
<dbReference type="Proteomes" id="UP000006394">
    <property type="component" value="Chromosome"/>
</dbReference>
<dbReference type="OrthoDB" id="823958at2"/>
<dbReference type="PATRIC" id="fig|402612.5.peg.2231"/>
<dbReference type="eggNOG" id="COG1075">
    <property type="taxonomic scope" value="Bacteria"/>
</dbReference>
<dbReference type="HOGENOM" id="CLU_089350_0_0_10"/>
<dbReference type="InterPro" id="IPR029058">
    <property type="entry name" value="AB_hydrolase_fold"/>
</dbReference>